<dbReference type="InterPro" id="IPR027417">
    <property type="entry name" value="P-loop_NTPase"/>
</dbReference>
<evidence type="ECO:0000313" key="3">
    <source>
        <dbReference type="EMBL" id="KAF7366238.1"/>
    </source>
</evidence>
<name>A0A8H7DBR1_9AGAR</name>
<dbReference type="PANTHER" id="PTHR10039:SF14">
    <property type="entry name" value="NACHT DOMAIN-CONTAINING PROTEIN"/>
    <property type="match status" value="1"/>
</dbReference>
<evidence type="ECO:0000259" key="2">
    <source>
        <dbReference type="PROSITE" id="PS50837"/>
    </source>
</evidence>
<keyword evidence="1" id="KW-0677">Repeat</keyword>
<dbReference type="Pfam" id="PF24883">
    <property type="entry name" value="NPHP3_N"/>
    <property type="match status" value="1"/>
</dbReference>
<dbReference type="EMBL" id="JACAZI010000003">
    <property type="protein sequence ID" value="KAF7366238.1"/>
    <property type="molecule type" value="Genomic_DNA"/>
</dbReference>
<organism evidence="3 4">
    <name type="scientific">Mycena venus</name>
    <dbReference type="NCBI Taxonomy" id="2733690"/>
    <lineage>
        <taxon>Eukaryota</taxon>
        <taxon>Fungi</taxon>
        <taxon>Dikarya</taxon>
        <taxon>Basidiomycota</taxon>
        <taxon>Agaricomycotina</taxon>
        <taxon>Agaricomycetes</taxon>
        <taxon>Agaricomycetidae</taxon>
        <taxon>Agaricales</taxon>
        <taxon>Marasmiineae</taxon>
        <taxon>Mycenaceae</taxon>
        <taxon>Mycena</taxon>
    </lineage>
</organism>
<proteinExistence type="predicted"/>
<dbReference type="Proteomes" id="UP000620124">
    <property type="component" value="Unassembled WGS sequence"/>
</dbReference>
<dbReference type="PANTHER" id="PTHR10039">
    <property type="entry name" value="AMELOGENIN"/>
    <property type="match status" value="1"/>
</dbReference>
<dbReference type="AlphaFoldDB" id="A0A8H7DBR1"/>
<evidence type="ECO:0000313" key="4">
    <source>
        <dbReference type="Proteomes" id="UP000620124"/>
    </source>
</evidence>
<dbReference type="PROSITE" id="PS50837">
    <property type="entry name" value="NACHT"/>
    <property type="match status" value="1"/>
</dbReference>
<reference evidence="3" key="1">
    <citation type="submission" date="2020-05" db="EMBL/GenBank/DDBJ databases">
        <title>Mycena genomes resolve the evolution of fungal bioluminescence.</title>
        <authorList>
            <person name="Tsai I.J."/>
        </authorList>
    </citation>
    <scope>NUCLEOTIDE SEQUENCE</scope>
    <source>
        <strain evidence="3">CCC161011</strain>
    </source>
</reference>
<dbReference type="InterPro" id="IPR056884">
    <property type="entry name" value="NPHP3-like_N"/>
</dbReference>
<dbReference type="SUPFAM" id="SSF52540">
    <property type="entry name" value="P-loop containing nucleoside triphosphate hydrolases"/>
    <property type="match status" value="1"/>
</dbReference>
<feature type="domain" description="NACHT" evidence="2">
    <location>
        <begin position="89"/>
        <end position="237"/>
    </location>
</feature>
<accession>A0A8H7DBR1</accession>
<dbReference type="InterPro" id="IPR007111">
    <property type="entry name" value="NACHT_NTPase"/>
</dbReference>
<evidence type="ECO:0000256" key="1">
    <source>
        <dbReference type="ARBA" id="ARBA00022737"/>
    </source>
</evidence>
<keyword evidence="4" id="KW-1185">Reference proteome</keyword>
<gene>
    <name evidence="3" type="ORF">MVEN_00501100</name>
</gene>
<dbReference type="OrthoDB" id="3266532at2759"/>
<sequence length="364" mass="39782">MAALEAEEGGGGMQGGGGGPGEGPRLLFDVKAGHFTVNLGNTREILTGLKYVAAHYNAINTPEKCMDGTRVNIIKDLIAQLTSAPDSIRLVMLSGVAGSGKSTIAKTVATILAEEKNTLAASFFFSRDHTDRNNINHLAMTLAMQLADYSPGFQTHLIELLEKGGAGIFHTEPHLQFQKLVVGILEKLPPCSKPWVICLDALDECGEDRGQIFLRWLSDSIAQIPAHIRFFLTGRPDVPSYLKFDTLLSLVHRVVLDEIEPSIVQGDIHLYVQQSLNGANWITRHPWKIQEKQAEEITTRANGLFVFAATFTLPQESVDDLLDGETLTDLHDLYLRIVNYAIPLAPHRDRPPGTFGLPESGGVA</sequence>
<dbReference type="Gene3D" id="3.40.50.300">
    <property type="entry name" value="P-loop containing nucleotide triphosphate hydrolases"/>
    <property type="match status" value="1"/>
</dbReference>
<comment type="caution">
    <text evidence="3">The sequence shown here is derived from an EMBL/GenBank/DDBJ whole genome shotgun (WGS) entry which is preliminary data.</text>
</comment>
<protein>
    <submittedName>
        <fullName evidence="3">WD-REPEATS-REGION domain-containing protein</fullName>
    </submittedName>
</protein>